<dbReference type="STRING" id="84035.SAMN05660742_12348"/>
<keyword evidence="2" id="KW-0472">Membrane</keyword>
<comment type="similarity">
    <text evidence="1">Belongs to the LytR/CpsA/Psr (LCP) family.</text>
</comment>
<sequence>MKNTQYKKKKMKKIRRIRWGRLFVFIIVLISVVVSLGWGLYSLFFVLKGTYDNYSSLYADYQTRQELKKKAQDPKFAAYTNILLLGIDNDVADEASEPGQRSDTVVVAAISHKDGSIHFLSIPRDTVVSIDGRSREEKIDEAYFYGGAQLAVKTTEKLLQIPIQEYLAIDTKAFAELVDALGGIDLYVETNMDYDDPYADLQIHLAQGYQHLTGDEAQKYLRYRSDELSDIGRMRRQQKFLKEFYAKIVRFDTIWKLPEIVNILKYRVTTSIELLNISQMEAIIKMLFAAKVTTNILPGTMTTVGMINYWLPDQSGIQAQIDAMFKNEINDKDLETSNK</sequence>
<dbReference type="PANTHER" id="PTHR33392">
    <property type="entry name" value="POLYISOPRENYL-TEICHOIC ACID--PEPTIDOGLYCAN TEICHOIC ACID TRANSFERASE TAGU"/>
    <property type="match status" value="1"/>
</dbReference>
<dbReference type="Pfam" id="PF03816">
    <property type="entry name" value="LytR_cpsA_psr"/>
    <property type="match status" value="1"/>
</dbReference>
<keyword evidence="2" id="KW-0812">Transmembrane</keyword>
<name>A0A1H7CYQ5_9FIRM</name>
<dbReference type="PANTHER" id="PTHR33392:SF6">
    <property type="entry name" value="POLYISOPRENYL-TEICHOIC ACID--PEPTIDOGLYCAN TEICHOIC ACID TRANSFERASE TAGU"/>
    <property type="match status" value="1"/>
</dbReference>
<organism evidence="4 5">
    <name type="scientific">Propionispira arboris</name>
    <dbReference type="NCBI Taxonomy" id="84035"/>
    <lineage>
        <taxon>Bacteria</taxon>
        <taxon>Bacillati</taxon>
        <taxon>Bacillota</taxon>
        <taxon>Negativicutes</taxon>
        <taxon>Selenomonadales</taxon>
        <taxon>Selenomonadaceae</taxon>
        <taxon>Propionispira</taxon>
    </lineage>
</organism>
<accession>A0A1H7CYQ5</accession>
<proteinExistence type="inferred from homology"/>
<dbReference type="InterPro" id="IPR004474">
    <property type="entry name" value="LytR_CpsA_psr"/>
</dbReference>
<dbReference type="InterPro" id="IPR050922">
    <property type="entry name" value="LytR/CpsA/Psr_CW_biosynth"/>
</dbReference>
<evidence type="ECO:0000313" key="5">
    <source>
        <dbReference type="Proteomes" id="UP000199662"/>
    </source>
</evidence>
<dbReference type="RefSeq" id="WP_091835014.1">
    <property type="nucleotide sequence ID" value="NZ_FNZK01000023.1"/>
</dbReference>
<keyword evidence="2" id="KW-1133">Transmembrane helix</keyword>
<dbReference type="EMBL" id="FNZK01000023">
    <property type="protein sequence ID" value="SEJ90985.1"/>
    <property type="molecule type" value="Genomic_DNA"/>
</dbReference>
<dbReference type="Proteomes" id="UP000199662">
    <property type="component" value="Unassembled WGS sequence"/>
</dbReference>
<keyword evidence="5" id="KW-1185">Reference proteome</keyword>
<dbReference type="Gene3D" id="3.40.630.190">
    <property type="entry name" value="LCP protein"/>
    <property type="match status" value="1"/>
</dbReference>
<gene>
    <name evidence="4" type="ORF">SAMN05660742_12348</name>
</gene>
<reference evidence="4 5" key="1">
    <citation type="submission" date="2016-10" db="EMBL/GenBank/DDBJ databases">
        <authorList>
            <person name="de Groot N.N."/>
        </authorList>
    </citation>
    <scope>NUCLEOTIDE SEQUENCE [LARGE SCALE GENOMIC DNA]</scope>
    <source>
        <strain evidence="4 5">DSM 2179</strain>
    </source>
</reference>
<evidence type="ECO:0000256" key="2">
    <source>
        <dbReference type="SAM" id="Phobius"/>
    </source>
</evidence>
<dbReference type="NCBIfam" id="TIGR00350">
    <property type="entry name" value="lytR_cpsA_psr"/>
    <property type="match status" value="1"/>
</dbReference>
<protein>
    <submittedName>
        <fullName evidence="4">Transcriptional attenuator, LytR family</fullName>
    </submittedName>
</protein>
<feature type="transmembrane region" description="Helical" evidence="2">
    <location>
        <begin position="21"/>
        <end position="47"/>
    </location>
</feature>
<evidence type="ECO:0000256" key="1">
    <source>
        <dbReference type="ARBA" id="ARBA00006068"/>
    </source>
</evidence>
<dbReference type="AlphaFoldDB" id="A0A1H7CYQ5"/>
<evidence type="ECO:0000313" key="4">
    <source>
        <dbReference type="EMBL" id="SEJ90985.1"/>
    </source>
</evidence>
<feature type="domain" description="Cell envelope-related transcriptional attenuator" evidence="3">
    <location>
        <begin position="101"/>
        <end position="248"/>
    </location>
</feature>
<evidence type="ECO:0000259" key="3">
    <source>
        <dbReference type="Pfam" id="PF03816"/>
    </source>
</evidence>